<proteinExistence type="predicted"/>
<sequence>MMESSKHQALRIVSWNTMGIRYTKEKSSKLQLVLDDLARLKADVAFLQETHIGPKCYKALEDIPGWRSYFTVHHPRSKGVAILIKKGTIFRYLCHDEDYSGGYIVLFCRFHAQLYTLVNVYNHQADRDMLGRLRDYLTAINTKGVLVVGGDFNTVLDPAFDRRSSADQAYQSSLRSILEDFTQFLSLEDVFALRHPMEEGFTRSQSQSHSRLDMFFLPENITQYVKKCKNVKGTMRKSTTGNKRISDHDPLVLELNIPPLLEYKIPEVASMLTGFKHDGAPDRRAGKINAAEILNAIRSLPDSQQQPPDKLSVYDYKKNDLPLTEILKINYNLMLKNKYVPECFVESLPNSDGSFNIDYLIFTRILAKRLKVFLTPSFRKVNRVSHSGCIVVTLAKGPQKIKRTFLQESLLSLKHITPIPPKDFSILENLLPKSHDYRKLRQGCTLTTNIFTMALKHLGNKIKATSKSSDNISICNHRQSLLIYTDNENIGRILKLLKEFNKSSGLIINFSPKPR</sequence>
<gene>
    <name evidence="2" type="primary">LOC141378085</name>
</gene>
<keyword evidence="1" id="KW-1185">Reference proteome</keyword>
<evidence type="ECO:0000313" key="1">
    <source>
        <dbReference type="Proteomes" id="UP000000437"/>
    </source>
</evidence>
<name>A0AC58HI09_DANRE</name>
<evidence type="ECO:0000313" key="2">
    <source>
        <dbReference type="RefSeq" id="XP_073781589.1"/>
    </source>
</evidence>
<protein>
    <submittedName>
        <fullName evidence="2">Uncharacterized protein</fullName>
    </submittedName>
</protein>
<accession>A0AC58HI09</accession>
<dbReference type="Proteomes" id="UP000000437">
    <property type="component" value="Chromosome 16"/>
</dbReference>
<reference evidence="2" key="1">
    <citation type="submission" date="2025-08" db="UniProtKB">
        <authorList>
            <consortium name="RefSeq"/>
        </authorList>
    </citation>
    <scope>IDENTIFICATION</scope>
    <source>
        <strain evidence="2">Tuebingen</strain>
        <tissue evidence="2">Fibroblasts and whole tissue</tissue>
    </source>
</reference>
<dbReference type="RefSeq" id="XP_073781589.1">
    <property type="nucleotide sequence ID" value="XM_073925488.1"/>
</dbReference>
<organism evidence="1 2">
    <name type="scientific">Danio rerio</name>
    <name type="common">Zebrafish</name>
    <name type="synonym">Brachydanio rerio</name>
    <dbReference type="NCBI Taxonomy" id="7955"/>
    <lineage>
        <taxon>Eukaryota</taxon>
        <taxon>Metazoa</taxon>
        <taxon>Chordata</taxon>
        <taxon>Craniata</taxon>
        <taxon>Vertebrata</taxon>
        <taxon>Euteleostomi</taxon>
        <taxon>Actinopterygii</taxon>
        <taxon>Neopterygii</taxon>
        <taxon>Teleostei</taxon>
        <taxon>Ostariophysi</taxon>
        <taxon>Cypriniformes</taxon>
        <taxon>Danionidae</taxon>
        <taxon>Danioninae</taxon>
        <taxon>Danio</taxon>
    </lineage>
</organism>